<gene>
    <name evidence="1" type="ORF">N8T08_001255</name>
</gene>
<keyword evidence="2" id="KW-1185">Reference proteome</keyword>
<organism evidence="1 2">
    <name type="scientific">Aspergillus melleus</name>
    <dbReference type="NCBI Taxonomy" id="138277"/>
    <lineage>
        <taxon>Eukaryota</taxon>
        <taxon>Fungi</taxon>
        <taxon>Dikarya</taxon>
        <taxon>Ascomycota</taxon>
        <taxon>Pezizomycotina</taxon>
        <taxon>Eurotiomycetes</taxon>
        <taxon>Eurotiomycetidae</taxon>
        <taxon>Eurotiales</taxon>
        <taxon>Aspergillaceae</taxon>
        <taxon>Aspergillus</taxon>
        <taxon>Aspergillus subgen. Circumdati</taxon>
    </lineage>
</organism>
<name>A0ACC3ANH7_9EURO</name>
<proteinExistence type="predicted"/>
<dbReference type="EMBL" id="JAOPJF010000116">
    <property type="protein sequence ID" value="KAK1139132.1"/>
    <property type="molecule type" value="Genomic_DNA"/>
</dbReference>
<evidence type="ECO:0000313" key="1">
    <source>
        <dbReference type="EMBL" id="KAK1139132.1"/>
    </source>
</evidence>
<comment type="caution">
    <text evidence="1">The sequence shown here is derived from an EMBL/GenBank/DDBJ whole genome shotgun (WGS) entry which is preliminary data.</text>
</comment>
<evidence type="ECO:0000313" key="2">
    <source>
        <dbReference type="Proteomes" id="UP001177260"/>
    </source>
</evidence>
<sequence>MGGSPQLSERQHVEHAPFPPPHLNSQYPVSAARGSGLVDSHQVPDAHRHVSRRSVPAAQNTASHPRAETDPSDLPYKSNAHPGSSVSSQDLVLQSQTQKPSESLDHSTVQSGHSSKRPQPQPQSQPIESRDLPTIVSHEASPTQHPTDNGAQSFTITKSPPKMLVGRKRTAMGVAKPGSPQDPYSAGQTSSGRRRSESIGSLSHGSRIAAKLSVHLRTRLSYAASKIEKSRQANNARFPMRLLENNSRAPPTDPDTLKRMGLYPFPDESSEFHQIMDMGSPDGTTVSAPDPSAPSHPQFQPEPLRASPTIRSGSSTPFMPHHDRSRSHGSTPTIPRLAPPADIIPKSSNSRRRRPNPNETNNLHRYSPFPLHRRHHSQQEFGFSKPATSSETVLVPGTPPPQPLPGATSTPYGSLSNRHIQGTAMEQDAIETLLFMSSPGHSGYYSNSQNSQPQPSLIQNSVSNSRDSTSSSRLGQESHYKDESDRSGSHGHGSNAGLESQAGDEIDRMLDQMDSDSEDEKALSRHQSDSLSTNSKQKKSTSEQDTPRGS</sequence>
<protein>
    <submittedName>
        <fullName evidence="1">Uncharacterized protein</fullName>
    </submittedName>
</protein>
<dbReference type="Proteomes" id="UP001177260">
    <property type="component" value="Unassembled WGS sequence"/>
</dbReference>
<accession>A0ACC3ANH7</accession>
<reference evidence="1 2" key="1">
    <citation type="journal article" date="2023" name="ACS Omega">
        <title>Identification of the Neoaspergillic Acid Biosynthesis Gene Cluster by Establishing an In Vitro CRISPR-Ribonucleoprotein Genetic System in Aspergillus melleus.</title>
        <authorList>
            <person name="Yuan B."/>
            <person name="Grau M.F."/>
            <person name="Murata R.M."/>
            <person name="Torok T."/>
            <person name="Venkateswaran K."/>
            <person name="Stajich J.E."/>
            <person name="Wang C.C.C."/>
        </authorList>
    </citation>
    <scope>NUCLEOTIDE SEQUENCE [LARGE SCALE GENOMIC DNA]</scope>
    <source>
        <strain evidence="1 2">IMV 1140</strain>
    </source>
</reference>